<gene>
    <name evidence="2" type="ORF">B7Z12_04230</name>
</gene>
<evidence type="ECO:0000313" key="2">
    <source>
        <dbReference type="EMBL" id="OYX05182.1"/>
    </source>
</evidence>
<accession>A0A258DCR8</accession>
<dbReference type="PANTHER" id="PTHR37309:SF1">
    <property type="entry name" value="SLR0284 PROTEIN"/>
    <property type="match status" value="1"/>
</dbReference>
<dbReference type="InterPro" id="IPR007165">
    <property type="entry name" value="Phage_holin_4_2"/>
</dbReference>
<evidence type="ECO:0008006" key="4">
    <source>
        <dbReference type="Google" id="ProtNLM"/>
    </source>
</evidence>
<sequence length="121" mass="12820">MFRLVFRLLIAAFGLWLATQLVPGVAADGWKTLLIAGLLLGIVNAVVRPIVTLLTFPLTLATLGLFLLVVNAGMIGLVAWMLDGLTVRGLWAGILAAVVTGVVSWGGQILLGDAKAERERE</sequence>
<organism evidence="2 3">
    <name type="scientific">Caulobacter vibrioides</name>
    <name type="common">Caulobacter crescentus</name>
    <dbReference type="NCBI Taxonomy" id="155892"/>
    <lineage>
        <taxon>Bacteria</taxon>
        <taxon>Pseudomonadati</taxon>
        <taxon>Pseudomonadota</taxon>
        <taxon>Alphaproteobacteria</taxon>
        <taxon>Caulobacterales</taxon>
        <taxon>Caulobacteraceae</taxon>
        <taxon>Caulobacter</taxon>
    </lineage>
</organism>
<proteinExistence type="predicted"/>
<keyword evidence="1" id="KW-1133">Transmembrane helix</keyword>
<dbReference type="AlphaFoldDB" id="A0A258DCR8"/>
<name>A0A258DCR8_CAUVI</name>
<dbReference type="EMBL" id="NCDQ01000042">
    <property type="protein sequence ID" value="OYX05182.1"/>
    <property type="molecule type" value="Genomic_DNA"/>
</dbReference>
<feature type="transmembrane region" description="Helical" evidence="1">
    <location>
        <begin position="63"/>
        <end position="82"/>
    </location>
</feature>
<protein>
    <recommendedName>
        <fullName evidence="4">Phage holin family protein</fullName>
    </recommendedName>
</protein>
<feature type="transmembrane region" description="Helical" evidence="1">
    <location>
        <begin position="34"/>
        <end position="56"/>
    </location>
</feature>
<evidence type="ECO:0000313" key="3">
    <source>
        <dbReference type="Proteomes" id="UP000215616"/>
    </source>
</evidence>
<keyword evidence="1" id="KW-0812">Transmembrane</keyword>
<reference evidence="2 3" key="1">
    <citation type="submission" date="2017-03" db="EMBL/GenBank/DDBJ databases">
        <title>Lifting the veil on microbial sulfur biogeochemistry in mining wastewaters.</title>
        <authorList>
            <person name="Kantor R.S."/>
            <person name="Colenbrander Nelson T."/>
            <person name="Marshall S."/>
            <person name="Bennett D."/>
            <person name="Apte S."/>
            <person name="Camacho D."/>
            <person name="Thomas B.C."/>
            <person name="Warren L.A."/>
            <person name="Banfield J.F."/>
        </authorList>
    </citation>
    <scope>NUCLEOTIDE SEQUENCE [LARGE SCALE GENOMIC DNA]</scope>
    <source>
        <strain evidence="2">32-67-7</strain>
    </source>
</reference>
<evidence type="ECO:0000256" key="1">
    <source>
        <dbReference type="SAM" id="Phobius"/>
    </source>
</evidence>
<keyword evidence="1" id="KW-0472">Membrane</keyword>
<comment type="caution">
    <text evidence="2">The sequence shown here is derived from an EMBL/GenBank/DDBJ whole genome shotgun (WGS) entry which is preliminary data.</text>
</comment>
<dbReference type="Proteomes" id="UP000215616">
    <property type="component" value="Unassembled WGS sequence"/>
</dbReference>
<dbReference type="Pfam" id="PF04020">
    <property type="entry name" value="Phage_holin_4_2"/>
    <property type="match status" value="1"/>
</dbReference>
<dbReference type="PANTHER" id="PTHR37309">
    <property type="entry name" value="SLR0284 PROTEIN"/>
    <property type="match status" value="1"/>
</dbReference>
<feature type="transmembrane region" description="Helical" evidence="1">
    <location>
        <begin position="88"/>
        <end position="111"/>
    </location>
</feature>